<evidence type="ECO:0000256" key="4">
    <source>
        <dbReference type="ARBA" id="ARBA00022833"/>
    </source>
</evidence>
<dbReference type="GO" id="GO:0000976">
    <property type="term" value="F:transcription cis-regulatory region binding"/>
    <property type="evidence" value="ECO:0007669"/>
    <property type="project" value="TreeGrafter"/>
</dbReference>
<dbReference type="PANTHER" id="PTHR45988">
    <property type="entry name" value="C2H2 TYPE ZINC FINGER TRANSCRIPTION FACTOR FAMILY-RELATED"/>
    <property type="match status" value="1"/>
</dbReference>
<evidence type="ECO:0000256" key="3">
    <source>
        <dbReference type="ARBA" id="ARBA00022771"/>
    </source>
</evidence>
<dbReference type="InterPro" id="IPR044653">
    <property type="entry name" value="AZF1/2/3-like"/>
</dbReference>
<dbReference type="AlphaFoldDB" id="A0A8S0Q5A3"/>
<dbReference type="PROSITE" id="PS50157">
    <property type="entry name" value="ZINC_FINGER_C2H2_2"/>
    <property type="match status" value="1"/>
</dbReference>
<evidence type="ECO:0000313" key="10">
    <source>
        <dbReference type="EMBL" id="CAA2962157.1"/>
    </source>
</evidence>
<dbReference type="Pfam" id="PF13912">
    <property type="entry name" value="zf-C2H2_6"/>
    <property type="match status" value="2"/>
</dbReference>
<dbReference type="InterPro" id="IPR036236">
    <property type="entry name" value="Znf_C2H2_sf"/>
</dbReference>
<evidence type="ECO:0000256" key="8">
    <source>
        <dbReference type="SAM" id="MobiDB-lite"/>
    </source>
</evidence>
<evidence type="ECO:0000259" key="9">
    <source>
        <dbReference type="PROSITE" id="PS50157"/>
    </source>
</evidence>
<feature type="region of interest" description="Disordered" evidence="8">
    <location>
        <begin position="117"/>
        <end position="146"/>
    </location>
</feature>
<sequence>MVPERSSSMSGLRYYDFESVRLDLNKKRKRSYFYRKSTDDEYAALTIIMLSQDPPTTTPATAKTKEFNLPAATITTTPTTIKAIEYKKGIEASSTTPLGQKQSHKCDMYGKSFPSWQALGGHRTSHRSRSPPTTLPPPPKTPSSRMYLISNQEFNPPAAAAITTTSTTIQAIEYKKGIEPSSTTPLGQKQSHKCDMCGKSFPSCQALGGHKTSHRSRPPPTTPPPPPHPKTPSSRMYLISNQVVAAAL</sequence>
<feature type="domain" description="C2H2-type" evidence="9">
    <location>
        <begin position="192"/>
        <end position="219"/>
    </location>
</feature>
<evidence type="ECO:0000256" key="2">
    <source>
        <dbReference type="ARBA" id="ARBA00022737"/>
    </source>
</evidence>
<dbReference type="Gramene" id="OE9A056313T1">
    <property type="protein sequence ID" value="OE9A056313C1"/>
    <property type="gene ID" value="OE9A056313"/>
</dbReference>
<evidence type="ECO:0000256" key="1">
    <source>
        <dbReference type="ARBA" id="ARBA00022723"/>
    </source>
</evidence>
<dbReference type="PROSITE" id="PS00028">
    <property type="entry name" value="ZINC_FINGER_C2H2_1"/>
    <property type="match status" value="1"/>
</dbReference>
<dbReference type="EMBL" id="CACTIH010000765">
    <property type="protein sequence ID" value="CAA2962157.1"/>
    <property type="molecule type" value="Genomic_DNA"/>
</dbReference>
<feature type="region of interest" description="Disordered" evidence="8">
    <location>
        <begin position="205"/>
        <end position="237"/>
    </location>
</feature>
<name>A0A8S0Q5A3_OLEEU</name>
<feature type="compositionally biased region" description="Pro residues" evidence="8">
    <location>
        <begin position="218"/>
        <end position="230"/>
    </location>
</feature>
<accession>A0A8S0Q5A3</accession>
<evidence type="ECO:0000256" key="5">
    <source>
        <dbReference type="ARBA" id="ARBA00023015"/>
    </source>
</evidence>
<dbReference type="Proteomes" id="UP000594638">
    <property type="component" value="Unassembled WGS sequence"/>
</dbReference>
<dbReference type="GO" id="GO:0005634">
    <property type="term" value="C:nucleus"/>
    <property type="evidence" value="ECO:0007669"/>
    <property type="project" value="TreeGrafter"/>
</dbReference>
<keyword evidence="6" id="KW-0804">Transcription</keyword>
<dbReference type="PANTHER" id="PTHR45988:SF87">
    <property type="entry name" value="C2H2 AND C2HC ZINC FINGERS SUPERFAMILY PROTEIN"/>
    <property type="match status" value="1"/>
</dbReference>
<keyword evidence="3 7" id="KW-0863">Zinc-finger</keyword>
<proteinExistence type="predicted"/>
<organism evidence="10 11">
    <name type="scientific">Olea europaea subsp. europaea</name>
    <dbReference type="NCBI Taxonomy" id="158383"/>
    <lineage>
        <taxon>Eukaryota</taxon>
        <taxon>Viridiplantae</taxon>
        <taxon>Streptophyta</taxon>
        <taxon>Embryophyta</taxon>
        <taxon>Tracheophyta</taxon>
        <taxon>Spermatophyta</taxon>
        <taxon>Magnoliopsida</taxon>
        <taxon>eudicotyledons</taxon>
        <taxon>Gunneridae</taxon>
        <taxon>Pentapetalae</taxon>
        <taxon>asterids</taxon>
        <taxon>lamiids</taxon>
        <taxon>Lamiales</taxon>
        <taxon>Oleaceae</taxon>
        <taxon>Oleeae</taxon>
        <taxon>Olea</taxon>
    </lineage>
</organism>
<comment type="caution">
    <text evidence="10">The sequence shown here is derived from an EMBL/GenBank/DDBJ whole genome shotgun (WGS) entry which is preliminary data.</text>
</comment>
<evidence type="ECO:0000256" key="6">
    <source>
        <dbReference type="ARBA" id="ARBA00023163"/>
    </source>
</evidence>
<dbReference type="Gene3D" id="3.30.160.60">
    <property type="entry name" value="Classic Zinc Finger"/>
    <property type="match status" value="1"/>
</dbReference>
<keyword evidence="2" id="KW-0677">Repeat</keyword>
<keyword evidence="11" id="KW-1185">Reference proteome</keyword>
<dbReference type="SMART" id="SM00355">
    <property type="entry name" value="ZnF_C2H2"/>
    <property type="match status" value="2"/>
</dbReference>
<reference evidence="10 11" key="1">
    <citation type="submission" date="2019-12" db="EMBL/GenBank/DDBJ databases">
        <authorList>
            <person name="Alioto T."/>
            <person name="Alioto T."/>
            <person name="Gomez Garrido J."/>
        </authorList>
    </citation>
    <scope>NUCLEOTIDE SEQUENCE [LARGE SCALE GENOMIC DNA]</scope>
</reference>
<gene>
    <name evidence="10" type="ORF">OLEA9_A056313</name>
</gene>
<dbReference type="GO" id="GO:0008270">
    <property type="term" value="F:zinc ion binding"/>
    <property type="evidence" value="ECO:0007669"/>
    <property type="project" value="UniProtKB-KW"/>
</dbReference>
<keyword evidence="4" id="KW-0862">Zinc</keyword>
<dbReference type="GO" id="GO:0003700">
    <property type="term" value="F:DNA-binding transcription factor activity"/>
    <property type="evidence" value="ECO:0007669"/>
    <property type="project" value="InterPro"/>
</dbReference>
<dbReference type="SUPFAM" id="SSF57667">
    <property type="entry name" value="beta-beta-alpha zinc fingers"/>
    <property type="match status" value="1"/>
</dbReference>
<protein>
    <submittedName>
        <fullName evidence="10">Zinc finger ZAT10-like</fullName>
    </submittedName>
</protein>
<keyword evidence="5" id="KW-0805">Transcription regulation</keyword>
<keyword evidence="1" id="KW-0479">Metal-binding</keyword>
<dbReference type="InterPro" id="IPR013087">
    <property type="entry name" value="Znf_C2H2_type"/>
</dbReference>
<evidence type="ECO:0000313" key="11">
    <source>
        <dbReference type="Proteomes" id="UP000594638"/>
    </source>
</evidence>
<evidence type="ECO:0000256" key="7">
    <source>
        <dbReference type="PROSITE-ProRule" id="PRU00042"/>
    </source>
</evidence>